<sequence length="58" mass="6251">MEAGVAGVSLTVISPEGTWNGVGGMADIQNKIPMSPNNTLRIGSMTKMVKRFIFQIKK</sequence>
<proteinExistence type="predicted"/>
<organism evidence="1 2">
    <name type="scientific">Pedobacter cryoconitis</name>
    <dbReference type="NCBI Taxonomy" id="188932"/>
    <lineage>
        <taxon>Bacteria</taxon>
        <taxon>Pseudomonadati</taxon>
        <taxon>Bacteroidota</taxon>
        <taxon>Sphingobacteriia</taxon>
        <taxon>Sphingobacteriales</taxon>
        <taxon>Sphingobacteriaceae</taxon>
        <taxon>Pedobacter</taxon>
    </lineage>
</organism>
<dbReference type="AlphaFoldDB" id="A0A7W9DJM4"/>
<accession>A0A7W9DJM4</accession>
<protein>
    <submittedName>
        <fullName evidence="1">CubicO group peptidase (Beta-lactamase class C family)</fullName>
    </submittedName>
</protein>
<dbReference type="InterPro" id="IPR012338">
    <property type="entry name" value="Beta-lactam/transpept-like"/>
</dbReference>
<comment type="caution">
    <text evidence="1">The sequence shown here is derived from an EMBL/GenBank/DDBJ whole genome shotgun (WGS) entry which is preliminary data.</text>
</comment>
<reference evidence="1 2" key="1">
    <citation type="submission" date="2020-08" db="EMBL/GenBank/DDBJ databases">
        <title>Genomic Encyclopedia of Type Strains, Phase IV (KMG-V): Genome sequencing to study the core and pangenomes of soil and plant-associated prokaryotes.</title>
        <authorList>
            <person name="Whitman W."/>
        </authorList>
    </citation>
    <scope>NUCLEOTIDE SEQUENCE [LARGE SCALE GENOMIC DNA]</scope>
    <source>
        <strain evidence="1 2">MP7CTX6</strain>
    </source>
</reference>
<gene>
    <name evidence="1" type="ORF">HDE69_001912</name>
</gene>
<dbReference type="Gene3D" id="3.40.710.10">
    <property type="entry name" value="DD-peptidase/beta-lactamase superfamily"/>
    <property type="match status" value="1"/>
</dbReference>
<evidence type="ECO:0000313" key="1">
    <source>
        <dbReference type="EMBL" id="MBB5620859.1"/>
    </source>
</evidence>
<name>A0A7W9DJM4_9SPHI</name>
<dbReference type="SUPFAM" id="SSF56601">
    <property type="entry name" value="beta-lactamase/transpeptidase-like"/>
    <property type="match status" value="1"/>
</dbReference>
<dbReference type="EMBL" id="JACHCF010000004">
    <property type="protein sequence ID" value="MBB5620859.1"/>
    <property type="molecule type" value="Genomic_DNA"/>
</dbReference>
<evidence type="ECO:0000313" key="2">
    <source>
        <dbReference type="Proteomes" id="UP000537718"/>
    </source>
</evidence>
<dbReference type="Proteomes" id="UP000537718">
    <property type="component" value="Unassembled WGS sequence"/>
</dbReference>